<comment type="caution">
    <text evidence="1">The sequence shown here is derived from an EMBL/GenBank/DDBJ whole genome shotgun (WGS) entry which is preliminary data.</text>
</comment>
<evidence type="ECO:0000313" key="1">
    <source>
        <dbReference type="EMBL" id="PSN83635.1"/>
    </source>
</evidence>
<reference evidence="1 2" key="1">
    <citation type="submission" date="2017-04" db="EMBL/GenBank/DDBJ databases">
        <title>Novel microbial lineages endemic to geothermal iron-oxide mats fill important gaps in the evolutionary history of Archaea.</title>
        <authorList>
            <person name="Jay Z.J."/>
            <person name="Beam J.P."/>
            <person name="Dlakic M."/>
            <person name="Rusch D.B."/>
            <person name="Kozubal M.A."/>
            <person name="Inskeep W.P."/>
        </authorList>
    </citation>
    <scope>NUCLEOTIDE SEQUENCE [LARGE SCALE GENOMIC DNA]</scope>
    <source>
        <strain evidence="1">OSP_D</strain>
    </source>
</reference>
<organism evidence="1 2">
    <name type="scientific">Candidatus Marsarchaeota G1 archaeon OSP_D</name>
    <dbReference type="NCBI Taxonomy" id="1978155"/>
    <lineage>
        <taxon>Archaea</taxon>
        <taxon>Candidatus Marsarchaeota</taxon>
        <taxon>Candidatus Marsarchaeota group 1</taxon>
    </lineage>
</organism>
<gene>
    <name evidence="1" type="ORF">B9Q01_03960</name>
</gene>
<dbReference type="AlphaFoldDB" id="A0A2R6ABD9"/>
<dbReference type="EMBL" id="NEXC01000018">
    <property type="protein sequence ID" value="PSN83635.1"/>
    <property type="molecule type" value="Genomic_DNA"/>
</dbReference>
<sequence>MSQKYVPSINYGSRVKNVLRKPELAKHIGKDIIVHYKGNRVERLKVHAVEGPYVFVIAPKSSLGHVALEITKWDFKEENGVLNAYPKSLDGLKPESKS</sequence>
<dbReference type="Proteomes" id="UP000240880">
    <property type="component" value="Unassembled WGS sequence"/>
</dbReference>
<name>A0A2R6ABD9_9ARCH</name>
<accession>A0A2R6ABD9</accession>
<protein>
    <submittedName>
        <fullName evidence="1">Uncharacterized protein</fullName>
    </submittedName>
</protein>
<proteinExistence type="predicted"/>
<evidence type="ECO:0000313" key="2">
    <source>
        <dbReference type="Proteomes" id="UP000240880"/>
    </source>
</evidence>